<keyword evidence="4" id="KW-1185">Reference proteome</keyword>
<dbReference type="Proteomes" id="UP001551675">
    <property type="component" value="Unassembled WGS sequence"/>
</dbReference>
<evidence type="ECO:0000313" key="3">
    <source>
        <dbReference type="EMBL" id="MEV0973255.1"/>
    </source>
</evidence>
<dbReference type="PANTHER" id="PTHR35174:SF3">
    <property type="entry name" value="BLL7171 PROTEIN"/>
    <property type="match status" value="1"/>
</dbReference>
<dbReference type="EMBL" id="JBFALK010000021">
    <property type="protein sequence ID" value="MEV0973255.1"/>
    <property type="molecule type" value="Genomic_DNA"/>
</dbReference>
<protein>
    <submittedName>
        <fullName evidence="3">YciI family protein</fullName>
    </submittedName>
</protein>
<comment type="caution">
    <text evidence="3">The sequence shown here is derived from an EMBL/GenBank/DDBJ whole genome shotgun (WGS) entry which is preliminary data.</text>
</comment>
<dbReference type="InterPro" id="IPR005545">
    <property type="entry name" value="YCII"/>
</dbReference>
<feature type="domain" description="YCII-related" evidence="2">
    <location>
        <begin position="19"/>
        <end position="122"/>
    </location>
</feature>
<proteinExistence type="inferred from homology"/>
<evidence type="ECO:0000256" key="1">
    <source>
        <dbReference type="ARBA" id="ARBA00007689"/>
    </source>
</evidence>
<dbReference type="PANTHER" id="PTHR35174">
    <property type="entry name" value="BLL7171 PROTEIN-RELATED"/>
    <property type="match status" value="1"/>
</dbReference>
<dbReference type="Pfam" id="PF03795">
    <property type="entry name" value="YCII"/>
    <property type="match status" value="1"/>
</dbReference>
<evidence type="ECO:0000259" key="2">
    <source>
        <dbReference type="Pfam" id="PF03795"/>
    </source>
</evidence>
<comment type="similarity">
    <text evidence="1">Belongs to the YciI family.</text>
</comment>
<dbReference type="RefSeq" id="WP_061259436.1">
    <property type="nucleotide sequence ID" value="NZ_JBFALK010000021.1"/>
</dbReference>
<name>A0ABV3GNP3_MICGL</name>
<dbReference type="InterPro" id="IPR011008">
    <property type="entry name" value="Dimeric_a/b-barrel"/>
</dbReference>
<gene>
    <name evidence="3" type="ORF">AB0I59_32030</name>
</gene>
<dbReference type="SUPFAM" id="SSF54909">
    <property type="entry name" value="Dimeric alpha+beta barrel"/>
    <property type="match status" value="1"/>
</dbReference>
<organism evidence="3 4">
    <name type="scientific">Microtetraspora glauca</name>
    <dbReference type="NCBI Taxonomy" id="1996"/>
    <lineage>
        <taxon>Bacteria</taxon>
        <taxon>Bacillati</taxon>
        <taxon>Actinomycetota</taxon>
        <taxon>Actinomycetes</taxon>
        <taxon>Streptosporangiales</taxon>
        <taxon>Streptosporangiaceae</taxon>
        <taxon>Microtetraspora</taxon>
    </lineage>
</organism>
<reference evidence="3 4" key="1">
    <citation type="submission" date="2024-06" db="EMBL/GenBank/DDBJ databases">
        <title>The Natural Products Discovery Center: Release of the First 8490 Sequenced Strains for Exploring Actinobacteria Biosynthetic Diversity.</title>
        <authorList>
            <person name="Kalkreuter E."/>
            <person name="Kautsar S.A."/>
            <person name="Yang D."/>
            <person name="Bader C.D."/>
            <person name="Teijaro C.N."/>
            <person name="Fluegel L."/>
            <person name="Davis C.M."/>
            <person name="Simpson J.R."/>
            <person name="Lauterbach L."/>
            <person name="Steele A.D."/>
            <person name="Gui C."/>
            <person name="Meng S."/>
            <person name="Li G."/>
            <person name="Viehrig K."/>
            <person name="Ye F."/>
            <person name="Su P."/>
            <person name="Kiefer A.F."/>
            <person name="Nichols A."/>
            <person name="Cepeda A.J."/>
            <person name="Yan W."/>
            <person name="Fan B."/>
            <person name="Jiang Y."/>
            <person name="Adhikari A."/>
            <person name="Zheng C.-J."/>
            <person name="Schuster L."/>
            <person name="Cowan T.M."/>
            <person name="Smanski M.J."/>
            <person name="Chevrette M.G."/>
            <person name="De Carvalho L.P.S."/>
            <person name="Shen B."/>
        </authorList>
    </citation>
    <scope>NUCLEOTIDE SEQUENCE [LARGE SCALE GENOMIC DNA]</scope>
    <source>
        <strain evidence="3 4">NPDC050100</strain>
    </source>
</reference>
<evidence type="ECO:0000313" key="4">
    <source>
        <dbReference type="Proteomes" id="UP001551675"/>
    </source>
</evidence>
<sequence length="129" mass="13991">MKYMIMTFGDASAWDTLGLGAKEATWSPEEVAEHFRAMSEFYADLAASDEMVTGFGLADPSHTMTVEIRDGRPVASDGPHAEAKEVLAGFGIIDVASHDRAVELAARFAAIVQSRVELRPIMDDAGREM</sequence>
<accession>A0ABV3GNP3</accession>
<dbReference type="Gene3D" id="3.30.70.1060">
    <property type="entry name" value="Dimeric alpha+beta barrel"/>
    <property type="match status" value="1"/>
</dbReference>